<dbReference type="Gene3D" id="3.40.50.2000">
    <property type="entry name" value="Glycogen Phosphorylase B"/>
    <property type="match status" value="2"/>
</dbReference>
<dbReference type="Pfam" id="PF13439">
    <property type="entry name" value="Glyco_transf_4"/>
    <property type="match status" value="1"/>
</dbReference>
<dbReference type="Pfam" id="PF00534">
    <property type="entry name" value="Glycos_transf_1"/>
    <property type="match status" value="1"/>
</dbReference>
<dbReference type="PANTHER" id="PTHR45947:SF3">
    <property type="entry name" value="SULFOQUINOVOSYL TRANSFERASE SQD2"/>
    <property type="match status" value="1"/>
</dbReference>
<organism evidence="3 4">
    <name type="scientific">Candidatus Aquitaenariimonas noxiae</name>
    <dbReference type="NCBI Taxonomy" id="1974741"/>
    <lineage>
        <taxon>Bacteria</taxon>
        <taxon>Pseudomonadati</taxon>
        <taxon>Candidatus Omnitrophota</taxon>
        <taxon>Candidatus Aquitaenariimonas</taxon>
    </lineage>
</organism>
<accession>A0A2J0KWY8</accession>
<dbReference type="GO" id="GO:0016757">
    <property type="term" value="F:glycosyltransferase activity"/>
    <property type="evidence" value="ECO:0007669"/>
    <property type="project" value="InterPro"/>
</dbReference>
<protein>
    <recommendedName>
        <fullName evidence="5">Glycosyltransferase family 4 protein</fullName>
    </recommendedName>
</protein>
<dbReference type="PANTHER" id="PTHR45947">
    <property type="entry name" value="SULFOQUINOVOSYL TRANSFERASE SQD2"/>
    <property type="match status" value="1"/>
</dbReference>
<proteinExistence type="predicted"/>
<dbReference type="AlphaFoldDB" id="A0A2J0KWY8"/>
<evidence type="ECO:0008006" key="5">
    <source>
        <dbReference type="Google" id="ProtNLM"/>
    </source>
</evidence>
<dbReference type="InterPro" id="IPR001296">
    <property type="entry name" value="Glyco_trans_1"/>
</dbReference>
<evidence type="ECO:0000313" key="4">
    <source>
        <dbReference type="Proteomes" id="UP000230052"/>
    </source>
</evidence>
<evidence type="ECO:0000313" key="3">
    <source>
        <dbReference type="EMBL" id="PIU41834.1"/>
    </source>
</evidence>
<sequence>MPKLKILFITEYYPYEENIRGLFIKEHAKAASLYNEVIVINGLEVEKPTKKLYKINDTINGGIREIHICYYAPRPFPKIFYPVYLWALLKIVKKLLNEGFMFDVIHAHEYFSAFPAILLSRYFRIPLVITEHFSYFPLGAMKGLKLLKARLVMNRANVILPVSYALQKAIEGCGIRGNFEIIPNTVDTRLFYTSRKKDEDKQMKKILFVGLLKPTKGIFCLIEALAKVNEMRHDFKLDIVGDGPCRAIHERQAKDLGLEDKVIFHGLKTKKEVSQFMMEADFFVLPSEWENLPCVLIEAMASGLPVIATKVGGIPEMVTEKAGKLVSPKNSNALAEAINYMLDHYIDYSSEEIAMYAEERYSYKTVGKALDRVYRDLSKE</sequence>
<comment type="caution">
    <text evidence="3">The sequence shown here is derived from an EMBL/GenBank/DDBJ whole genome shotgun (WGS) entry which is preliminary data.</text>
</comment>
<evidence type="ECO:0000259" key="2">
    <source>
        <dbReference type="Pfam" id="PF13439"/>
    </source>
</evidence>
<feature type="domain" description="Glycosyl transferase family 1" evidence="1">
    <location>
        <begin position="195"/>
        <end position="345"/>
    </location>
</feature>
<dbReference type="InterPro" id="IPR028098">
    <property type="entry name" value="Glyco_trans_4-like_N"/>
</dbReference>
<dbReference type="Proteomes" id="UP000230052">
    <property type="component" value="Unassembled WGS sequence"/>
</dbReference>
<reference evidence="3 4" key="1">
    <citation type="submission" date="2017-09" db="EMBL/GenBank/DDBJ databases">
        <title>Depth-based differentiation of microbial function through sediment-hosted aquifers and enrichment of novel symbionts in the deep terrestrial subsurface.</title>
        <authorList>
            <person name="Probst A.J."/>
            <person name="Ladd B."/>
            <person name="Jarett J.K."/>
            <person name="Geller-Mcgrath D.E."/>
            <person name="Sieber C.M."/>
            <person name="Emerson J.B."/>
            <person name="Anantharaman K."/>
            <person name="Thomas B.C."/>
            <person name="Malmstrom R."/>
            <person name="Stieglmeier M."/>
            <person name="Klingl A."/>
            <person name="Woyke T."/>
            <person name="Ryan C.M."/>
            <person name="Banfield J.F."/>
        </authorList>
    </citation>
    <scope>NUCLEOTIDE SEQUENCE [LARGE SCALE GENOMIC DNA]</scope>
    <source>
        <strain evidence="3">CG07_land_8_20_14_0_80_42_15</strain>
    </source>
</reference>
<feature type="domain" description="Glycosyltransferase subfamily 4-like N-terminal" evidence="2">
    <location>
        <begin position="64"/>
        <end position="189"/>
    </location>
</feature>
<gene>
    <name evidence="3" type="ORF">COS99_03420</name>
</gene>
<dbReference type="EMBL" id="PEWV01000032">
    <property type="protein sequence ID" value="PIU41834.1"/>
    <property type="molecule type" value="Genomic_DNA"/>
</dbReference>
<dbReference type="SUPFAM" id="SSF53756">
    <property type="entry name" value="UDP-Glycosyltransferase/glycogen phosphorylase"/>
    <property type="match status" value="1"/>
</dbReference>
<name>A0A2J0KWY8_9BACT</name>
<evidence type="ECO:0000259" key="1">
    <source>
        <dbReference type="Pfam" id="PF00534"/>
    </source>
</evidence>
<dbReference type="InterPro" id="IPR050194">
    <property type="entry name" value="Glycosyltransferase_grp1"/>
</dbReference>